<sequence length="234" mass="26878">MYNFGPGTEMDYSRPLSRPAISSTQIPAAPHNWSDMATAWKIPPYTAQSTLKNDEVLKRNKKSLPLEAKRRQFKNHRRRNHEFLESISITFPKGLRIPDIIGITDVSCLNKDGPEAWHVQDLVYGKNVLIDMSIHTAYVKAICAGQHFIYIENQYFLGSSYNWTNHRDLGEELTFRFHVHMMDLYQNDVGLGKLVQSGHARLPRRDRHVGEDGTRIGFLVWELELDFGLGTLVP</sequence>
<dbReference type="InterPro" id="IPR015679">
    <property type="entry name" value="PLipase_D_fam"/>
</dbReference>
<name>A0A4S4EGU6_CAMSN</name>
<organism evidence="3 4">
    <name type="scientific">Camellia sinensis var. sinensis</name>
    <name type="common">China tea</name>
    <dbReference type="NCBI Taxonomy" id="542762"/>
    <lineage>
        <taxon>Eukaryota</taxon>
        <taxon>Viridiplantae</taxon>
        <taxon>Streptophyta</taxon>
        <taxon>Embryophyta</taxon>
        <taxon>Tracheophyta</taxon>
        <taxon>Spermatophyta</taxon>
        <taxon>Magnoliopsida</taxon>
        <taxon>eudicotyledons</taxon>
        <taxon>Gunneridae</taxon>
        <taxon>Pentapetalae</taxon>
        <taxon>asterids</taxon>
        <taxon>Ericales</taxon>
        <taxon>Theaceae</taxon>
        <taxon>Camellia</taxon>
    </lineage>
</organism>
<evidence type="ECO:0000256" key="2">
    <source>
        <dbReference type="ARBA" id="ARBA00023098"/>
    </source>
</evidence>
<proteinExistence type="predicted"/>
<reference evidence="3 4" key="1">
    <citation type="journal article" date="2018" name="Proc. Natl. Acad. Sci. U.S.A.">
        <title>Draft genome sequence of Camellia sinensis var. sinensis provides insights into the evolution of the tea genome and tea quality.</title>
        <authorList>
            <person name="Wei C."/>
            <person name="Yang H."/>
            <person name="Wang S."/>
            <person name="Zhao J."/>
            <person name="Liu C."/>
            <person name="Gao L."/>
            <person name="Xia E."/>
            <person name="Lu Y."/>
            <person name="Tai Y."/>
            <person name="She G."/>
            <person name="Sun J."/>
            <person name="Cao H."/>
            <person name="Tong W."/>
            <person name="Gao Q."/>
            <person name="Li Y."/>
            <person name="Deng W."/>
            <person name="Jiang X."/>
            <person name="Wang W."/>
            <person name="Chen Q."/>
            <person name="Zhang S."/>
            <person name="Li H."/>
            <person name="Wu J."/>
            <person name="Wang P."/>
            <person name="Li P."/>
            <person name="Shi C."/>
            <person name="Zheng F."/>
            <person name="Jian J."/>
            <person name="Huang B."/>
            <person name="Shan D."/>
            <person name="Shi M."/>
            <person name="Fang C."/>
            <person name="Yue Y."/>
            <person name="Li F."/>
            <person name="Li D."/>
            <person name="Wei S."/>
            <person name="Han B."/>
            <person name="Jiang C."/>
            <person name="Yin Y."/>
            <person name="Xia T."/>
            <person name="Zhang Z."/>
            <person name="Bennetzen J.L."/>
            <person name="Zhao S."/>
            <person name="Wan X."/>
        </authorList>
    </citation>
    <scope>NUCLEOTIDE SEQUENCE [LARGE SCALE GENOMIC DNA]</scope>
    <source>
        <strain evidence="4">cv. Shuchazao</strain>
        <tissue evidence="3">Leaf</tissue>
    </source>
</reference>
<dbReference type="PANTHER" id="PTHR18896:SF65">
    <property type="entry name" value="PHOSPHOLIPASE D BETA 1"/>
    <property type="match status" value="1"/>
</dbReference>
<evidence type="ECO:0000256" key="1">
    <source>
        <dbReference type="ARBA" id="ARBA00022737"/>
    </source>
</evidence>
<gene>
    <name evidence="3" type="ORF">TEA_019355</name>
</gene>
<accession>A0A4S4EGU6</accession>
<dbReference type="GO" id="GO:0004630">
    <property type="term" value="F:phospholipase D activity"/>
    <property type="evidence" value="ECO:0007669"/>
    <property type="project" value="TreeGrafter"/>
</dbReference>
<evidence type="ECO:0000313" key="4">
    <source>
        <dbReference type="Proteomes" id="UP000306102"/>
    </source>
</evidence>
<dbReference type="GO" id="GO:0005886">
    <property type="term" value="C:plasma membrane"/>
    <property type="evidence" value="ECO:0007669"/>
    <property type="project" value="TreeGrafter"/>
</dbReference>
<keyword evidence="4" id="KW-1185">Reference proteome</keyword>
<evidence type="ECO:0000313" key="3">
    <source>
        <dbReference type="EMBL" id="THG15055.1"/>
    </source>
</evidence>
<dbReference type="PANTHER" id="PTHR18896">
    <property type="entry name" value="PHOSPHOLIPASE D"/>
    <property type="match status" value="1"/>
</dbReference>
<dbReference type="GO" id="GO:0009395">
    <property type="term" value="P:phospholipid catabolic process"/>
    <property type="evidence" value="ECO:0007669"/>
    <property type="project" value="TreeGrafter"/>
</dbReference>
<comment type="caution">
    <text evidence="3">The sequence shown here is derived from an EMBL/GenBank/DDBJ whole genome shotgun (WGS) entry which is preliminary data.</text>
</comment>
<dbReference type="Proteomes" id="UP000306102">
    <property type="component" value="Unassembled WGS sequence"/>
</dbReference>
<keyword evidence="1" id="KW-0677">Repeat</keyword>
<dbReference type="STRING" id="542762.A0A4S4EGU6"/>
<dbReference type="AlphaFoldDB" id="A0A4S4EGU6"/>
<keyword evidence="2" id="KW-0443">Lipid metabolism</keyword>
<protein>
    <submittedName>
        <fullName evidence="3">Uncharacterized protein</fullName>
    </submittedName>
</protein>
<dbReference type="EMBL" id="SDRB02004960">
    <property type="protein sequence ID" value="THG15055.1"/>
    <property type="molecule type" value="Genomic_DNA"/>
</dbReference>